<proteinExistence type="predicted"/>
<reference evidence="1" key="1">
    <citation type="submission" date="2014-09" db="EMBL/GenBank/DDBJ databases">
        <authorList>
            <person name="Magalhaes I.L.F."/>
            <person name="Oliveira U."/>
            <person name="Santos F.R."/>
            <person name="Vidigal T.H.D.A."/>
            <person name="Brescovit A.D."/>
            <person name="Santos A.J."/>
        </authorList>
    </citation>
    <scope>NUCLEOTIDE SEQUENCE</scope>
    <source>
        <tissue evidence="1">Shoot tissue taken approximately 20 cm above the soil surface</tissue>
    </source>
</reference>
<accession>A0A0A9DPV5</accession>
<dbReference type="EMBL" id="GBRH01209182">
    <property type="protein sequence ID" value="JAD88713.1"/>
    <property type="molecule type" value="Transcribed_RNA"/>
</dbReference>
<dbReference type="AlphaFoldDB" id="A0A0A9DPV5"/>
<name>A0A0A9DPV5_ARUDO</name>
<organism evidence="1">
    <name type="scientific">Arundo donax</name>
    <name type="common">Giant reed</name>
    <name type="synonym">Donax arundinaceus</name>
    <dbReference type="NCBI Taxonomy" id="35708"/>
    <lineage>
        <taxon>Eukaryota</taxon>
        <taxon>Viridiplantae</taxon>
        <taxon>Streptophyta</taxon>
        <taxon>Embryophyta</taxon>
        <taxon>Tracheophyta</taxon>
        <taxon>Spermatophyta</taxon>
        <taxon>Magnoliopsida</taxon>
        <taxon>Liliopsida</taxon>
        <taxon>Poales</taxon>
        <taxon>Poaceae</taxon>
        <taxon>PACMAD clade</taxon>
        <taxon>Arundinoideae</taxon>
        <taxon>Arundineae</taxon>
        <taxon>Arundo</taxon>
    </lineage>
</organism>
<evidence type="ECO:0000313" key="1">
    <source>
        <dbReference type="EMBL" id="JAD88713.1"/>
    </source>
</evidence>
<reference evidence="1" key="2">
    <citation type="journal article" date="2015" name="Data Brief">
        <title>Shoot transcriptome of the giant reed, Arundo donax.</title>
        <authorList>
            <person name="Barrero R.A."/>
            <person name="Guerrero F.D."/>
            <person name="Moolhuijzen P."/>
            <person name="Goolsby J.A."/>
            <person name="Tidwell J."/>
            <person name="Bellgard S.E."/>
            <person name="Bellgard M.I."/>
        </authorList>
    </citation>
    <scope>NUCLEOTIDE SEQUENCE</scope>
    <source>
        <tissue evidence="1">Shoot tissue taken approximately 20 cm above the soil surface</tissue>
    </source>
</reference>
<protein>
    <submittedName>
        <fullName evidence="1">Uncharacterized protein</fullName>
    </submittedName>
</protein>
<sequence>MVRQSLSRYGEPCSLDFSTNLMKPQLSLAGGGEKVCFMPELVAGDIFPSLSSRVRVNRALTLVSRPQ</sequence>